<evidence type="ECO:0000313" key="2">
    <source>
        <dbReference type="EMBL" id="OJZ83973.1"/>
    </source>
</evidence>
<dbReference type="VEuPathDB" id="FungiDB:ASPFODRAFT_698452"/>
<protein>
    <submittedName>
        <fullName evidence="2">Uncharacterized protein</fullName>
    </submittedName>
</protein>
<name>A0A1M3TBB1_ASPLC</name>
<dbReference type="AlphaFoldDB" id="A0A1M3TBB1"/>
<accession>A0A1M3TBB1</accession>
<gene>
    <name evidence="2" type="ORF">ASPFODRAFT_698452</name>
</gene>
<organism evidence="2 3">
    <name type="scientific">Aspergillus luchuensis (strain CBS 106.47)</name>
    <dbReference type="NCBI Taxonomy" id="1137211"/>
    <lineage>
        <taxon>Eukaryota</taxon>
        <taxon>Fungi</taxon>
        <taxon>Dikarya</taxon>
        <taxon>Ascomycota</taxon>
        <taxon>Pezizomycotina</taxon>
        <taxon>Eurotiomycetes</taxon>
        <taxon>Eurotiomycetidae</taxon>
        <taxon>Eurotiales</taxon>
        <taxon>Aspergillaceae</taxon>
        <taxon>Aspergillus</taxon>
        <taxon>Aspergillus subgen. Circumdati</taxon>
    </lineage>
</organism>
<proteinExistence type="predicted"/>
<evidence type="ECO:0000256" key="1">
    <source>
        <dbReference type="SAM" id="MobiDB-lite"/>
    </source>
</evidence>
<dbReference type="EMBL" id="KV878245">
    <property type="protein sequence ID" value="OJZ83973.1"/>
    <property type="molecule type" value="Genomic_DNA"/>
</dbReference>
<reference evidence="3" key="1">
    <citation type="journal article" date="2017" name="Genome Biol.">
        <title>Comparative genomics reveals high biological diversity and specific adaptations in the industrially and medically important fungal genus Aspergillus.</title>
        <authorList>
            <person name="de Vries R.P."/>
            <person name="Riley R."/>
            <person name="Wiebenga A."/>
            <person name="Aguilar-Osorio G."/>
            <person name="Amillis S."/>
            <person name="Uchima C.A."/>
            <person name="Anderluh G."/>
            <person name="Asadollahi M."/>
            <person name="Askin M."/>
            <person name="Barry K."/>
            <person name="Battaglia E."/>
            <person name="Bayram O."/>
            <person name="Benocci T."/>
            <person name="Braus-Stromeyer S.A."/>
            <person name="Caldana C."/>
            <person name="Canovas D."/>
            <person name="Cerqueira G.C."/>
            <person name="Chen F."/>
            <person name="Chen W."/>
            <person name="Choi C."/>
            <person name="Clum A."/>
            <person name="Dos Santos R.A."/>
            <person name="Damasio A.R."/>
            <person name="Diallinas G."/>
            <person name="Emri T."/>
            <person name="Fekete E."/>
            <person name="Flipphi M."/>
            <person name="Freyberg S."/>
            <person name="Gallo A."/>
            <person name="Gournas C."/>
            <person name="Habgood R."/>
            <person name="Hainaut M."/>
            <person name="Harispe M.L."/>
            <person name="Henrissat B."/>
            <person name="Hilden K.S."/>
            <person name="Hope R."/>
            <person name="Hossain A."/>
            <person name="Karabika E."/>
            <person name="Karaffa L."/>
            <person name="Karanyi Z."/>
            <person name="Krasevec N."/>
            <person name="Kuo A."/>
            <person name="Kusch H."/>
            <person name="LaButti K."/>
            <person name="Lagendijk E.L."/>
            <person name="Lapidus A."/>
            <person name="Levasseur A."/>
            <person name="Lindquist E."/>
            <person name="Lipzen A."/>
            <person name="Logrieco A.F."/>
            <person name="MacCabe A."/>
            <person name="Maekelae M.R."/>
            <person name="Malavazi I."/>
            <person name="Melin P."/>
            <person name="Meyer V."/>
            <person name="Mielnichuk N."/>
            <person name="Miskei M."/>
            <person name="Molnar A.P."/>
            <person name="Mule G."/>
            <person name="Ngan C.Y."/>
            <person name="Orejas M."/>
            <person name="Orosz E."/>
            <person name="Ouedraogo J.P."/>
            <person name="Overkamp K.M."/>
            <person name="Park H.-S."/>
            <person name="Perrone G."/>
            <person name="Piumi F."/>
            <person name="Punt P.J."/>
            <person name="Ram A.F."/>
            <person name="Ramon A."/>
            <person name="Rauscher S."/>
            <person name="Record E."/>
            <person name="Riano-Pachon D.M."/>
            <person name="Robert V."/>
            <person name="Roehrig J."/>
            <person name="Ruller R."/>
            <person name="Salamov A."/>
            <person name="Salih N.S."/>
            <person name="Samson R.A."/>
            <person name="Sandor E."/>
            <person name="Sanguinetti M."/>
            <person name="Schuetze T."/>
            <person name="Sepcic K."/>
            <person name="Shelest E."/>
            <person name="Sherlock G."/>
            <person name="Sophianopoulou V."/>
            <person name="Squina F.M."/>
            <person name="Sun H."/>
            <person name="Susca A."/>
            <person name="Todd R.B."/>
            <person name="Tsang A."/>
            <person name="Unkles S.E."/>
            <person name="van de Wiele N."/>
            <person name="van Rossen-Uffink D."/>
            <person name="Oliveira J.V."/>
            <person name="Vesth T.C."/>
            <person name="Visser J."/>
            <person name="Yu J.-H."/>
            <person name="Zhou M."/>
            <person name="Andersen M.R."/>
            <person name="Archer D.B."/>
            <person name="Baker S.E."/>
            <person name="Benoit I."/>
            <person name="Brakhage A.A."/>
            <person name="Braus G.H."/>
            <person name="Fischer R."/>
            <person name="Frisvad J.C."/>
            <person name="Goldman G.H."/>
            <person name="Houbraken J."/>
            <person name="Oakley B."/>
            <person name="Pocsi I."/>
            <person name="Scazzocchio C."/>
            <person name="Seiboth B."/>
            <person name="vanKuyk P.A."/>
            <person name="Wortman J."/>
            <person name="Dyer P.S."/>
            <person name="Grigoriev I.V."/>
        </authorList>
    </citation>
    <scope>NUCLEOTIDE SEQUENCE [LARGE SCALE GENOMIC DNA]</scope>
    <source>
        <strain evidence="3">CBS 106.47</strain>
    </source>
</reference>
<sequence>MRKEASKQGAIEHPSWQTEDNRWEKHGTKQTRMKGGKMEGEFMGKKSHSFQVDRLTLSAADPGVGLVTGPYGAYHYDVYRWNIGIIKARLDGASKQPWDTHPVTLLSPNSFSRLWRFSLFKPFPERALLPGRLSK</sequence>
<feature type="region of interest" description="Disordered" evidence="1">
    <location>
        <begin position="1"/>
        <end position="40"/>
    </location>
</feature>
<evidence type="ECO:0000313" key="3">
    <source>
        <dbReference type="Proteomes" id="UP000184063"/>
    </source>
</evidence>
<dbReference type="Proteomes" id="UP000184063">
    <property type="component" value="Unassembled WGS sequence"/>
</dbReference>